<reference evidence="2" key="1">
    <citation type="submission" date="2020-06" db="EMBL/GenBank/DDBJ databases">
        <authorList>
            <person name="Li T."/>
            <person name="Hu X."/>
            <person name="Zhang T."/>
            <person name="Song X."/>
            <person name="Zhang H."/>
            <person name="Dai N."/>
            <person name="Sheng W."/>
            <person name="Hou X."/>
            <person name="Wei L."/>
        </authorList>
    </citation>
    <scope>NUCLEOTIDE SEQUENCE</scope>
    <source>
        <strain evidence="2">G02</strain>
        <tissue evidence="2">Leaf</tissue>
    </source>
</reference>
<feature type="region of interest" description="Disordered" evidence="1">
    <location>
        <begin position="31"/>
        <end position="56"/>
    </location>
</feature>
<organism evidence="2">
    <name type="scientific">Sesamum radiatum</name>
    <name type="common">Black benniseed</name>
    <dbReference type="NCBI Taxonomy" id="300843"/>
    <lineage>
        <taxon>Eukaryota</taxon>
        <taxon>Viridiplantae</taxon>
        <taxon>Streptophyta</taxon>
        <taxon>Embryophyta</taxon>
        <taxon>Tracheophyta</taxon>
        <taxon>Spermatophyta</taxon>
        <taxon>Magnoliopsida</taxon>
        <taxon>eudicotyledons</taxon>
        <taxon>Gunneridae</taxon>
        <taxon>Pentapetalae</taxon>
        <taxon>asterids</taxon>
        <taxon>lamiids</taxon>
        <taxon>Lamiales</taxon>
        <taxon>Pedaliaceae</taxon>
        <taxon>Sesamum</taxon>
    </lineage>
</organism>
<protein>
    <submittedName>
        <fullName evidence="2">Uncharacterized protein</fullName>
    </submittedName>
</protein>
<comment type="caution">
    <text evidence="2">The sequence shown here is derived from an EMBL/GenBank/DDBJ whole genome shotgun (WGS) entry which is preliminary data.</text>
</comment>
<accession>A0AAW2TJ99</accession>
<proteinExistence type="predicted"/>
<dbReference type="AlphaFoldDB" id="A0AAW2TJ99"/>
<dbReference type="EMBL" id="JACGWJ010000008">
    <property type="protein sequence ID" value="KAL0404573.1"/>
    <property type="molecule type" value="Genomic_DNA"/>
</dbReference>
<reference evidence="2" key="2">
    <citation type="journal article" date="2024" name="Plant">
        <title>Genomic evolution and insights into agronomic trait innovations of Sesamum species.</title>
        <authorList>
            <person name="Miao H."/>
            <person name="Wang L."/>
            <person name="Qu L."/>
            <person name="Liu H."/>
            <person name="Sun Y."/>
            <person name="Le M."/>
            <person name="Wang Q."/>
            <person name="Wei S."/>
            <person name="Zheng Y."/>
            <person name="Lin W."/>
            <person name="Duan Y."/>
            <person name="Cao H."/>
            <person name="Xiong S."/>
            <person name="Wang X."/>
            <person name="Wei L."/>
            <person name="Li C."/>
            <person name="Ma Q."/>
            <person name="Ju M."/>
            <person name="Zhao R."/>
            <person name="Li G."/>
            <person name="Mu C."/>
            <person name="Tian Q."/>
            <person name="Mei H."/>
            <person name="Zhang T."/>
            <person name="Gao T."/>
            <person name="Zhang H."/>
        </authorList>
    </citation>
    <scope>NUCLEOTIDE SEQUENCE</scope>
    <source>
        <strain evidence="2">G02</strain>
    </source>
</reference>
<sequence>MVAPMLRYSASAVERGDHGLLLGLPRDEYTTQEDAKTSGGPLRMKARSPACISEGG</sequence>
<evidence type="ECO:0000256" key="1">
    <source>
        <dbReference type="SAM" id="MobiDB-lite"/>
    </source>
</evidence>
<evidence type="ECO:0000313" key="2">
    <source>
        <dbReference type="EMBL" id="KAL0404573.1"/>
    </source>
</evidence>
<gene>
    <name evidence="2" type="ORF">Sradi_2098100</name>
</gene>
<name>A0AAW2TJ99_SESRA</name>